<evidence type="ECO:0000256" key="2">
    <source>
        <dbReference type="ARBA" id="ARBA00022527"/>
    </source>
</evidence>
<dbReference type="CDD" id="cd14137">
    <property type="entry name" value="STKc_GSK3"/>
    <property type="match status" value="1"/>
</dbReference>
<evidence type="ECO:0000256" key="1">
    <source>
        <dbReference type="ARBA" id="ARBA00005527"/>
    </source>
</evidence>
<dbReference type="SMART" id="SM00220">
    <property type="entry name" value="S_TKc"/>
    <property type="match status" value="1"/>
</dbReference>
<gene>
    <name evidence="11" type="primary">Pk34A</name>
</gene>
<dbReference type="GO" id="GO:0005829">
    <property type="term" value="C:cytosol"/>
    <property type="evidence" value="ECO:0007669"/>
    <property type="project" value="TreeGrafter"/>
</dbReference>
<evidence type="ECO:0000256" key="8">
    <source>
        <dbReference type="RuleBase" id="RU000304"/>
    </source>
</evidence>
<name>A0A6I8VWV6_DROPS</name>
<dbReference type="InterPro" id="IPR017441">
    <property type="entry name" value="Protein_kinase_ATP_BS"/>
</dbReference>
<evidence type="ECO:0000259" key="9">
    <source>
        <dbReference type="PROSITE" id="PS50011"/>
    </source>
</evidence>
<dbReference type="InterPro" id="IPR011009">
    <property type="entry name" value="Kinase-like_dom_sf"/>
</dbReference>
<keyword evidence="6 7" id="KW-0067">ATP-binding</keyword>
<dbReference type="GO" id="GO:0005524">
    <property type="term" value="F:ATP binding"/>
    <property type="evidence" value="ECO:0007669"/>
    <property type="project" value="UniProtKB-UniRule"/>
</dbReference>
<dbReference type="PANTHER" id="PTHR24057">
    <property type="entry name" value="GLYCOGEN SYNTHASE KINASE-3 ALPHA"/>
    <property type="match status" value="1"/>
</dbReference>
<dbReference type="PROSITE" id="PS50011">
    <property type="entry name" value="PROTEIN_KINASE_DOM"/>
    <property type="match status" value="1"/>
</dbReference>
<dbReference type="PROSITE" id="PS00108">
    <property type="entry name" value="PROTEIN_KINASE_ST"/>
    <property type="match status" value="1"/>
</dbReference>
<proteinExistence type="inferred from homology"/>
<dbReference type="FunCoup" id="A0A6I8VWV6">
    <property type="interactions" value="2"/>
</dbReference>
<dbReference type="InterPro" id="IPR039192">
    <property type="entry name" value="STKc_GSK3"/>
</dbReference>
<accession>A0A6I8VWV6</accession>
<evidence type="ECO:0000313" key="10">
    <source>
        <dbReference type="Proteomes" id="UP000001819"/>
    </source>
</evidence>
<keyword evidence="4 7" id="KW-0547">Nucleotide-binding</keyword>
<feature type="binding site" evidence="7">
    <location>
        <position position="62"/>
    </location>
    <ligand>
        <name>ATP</name>
        <dbReference type="ChEBI" id="CHEBI:30616"/>
    </ligand>
</feature>
<dbReference type="GO" id="GO:0032436">
    <property type="term" value="P:positive regulation of proteasomal ubiquitin-dependent protein catabolic process"/>
    <property type="evidence" value="ECO:0007669"/>
    <property type="project" value="TreeGrafter"/>
</dbReference>
<dbReference type="GO" id="GO:0007165">
    <property type="term" value="P:signal transduction"/>
    <property type="evidence" value="ECO:0007669"/>
    <property type="project" value="TreeGrafter"/>
</dbReference>
<dbReference type="AlphaFoldDB" id="A0A6I8VWV6"/>
<dbReference type="SUPFAM" id="SSF56112">
    <property type="entry name" value="Protein kinase-like (PK-like)"/>
    <property type="match status" value="1"/>
</dbReference>
<feature type="domain" description="Protein kinase" evidence="9">
    <location>
        <begin position="33"/>
        <end position="321"/>
    </location>
</feature>
<dbReference type="Gene3D" id="1.10.510.10">
    <property type="entry name" value="Transferase(Phosphotransferase) domain 1"/>
    <property type="match status" value="1"/>
</dbReference>
<dbReference type="GO" id="GO:0030154">
    <property type="term" value="P:cell differentiation"/>
    <property type="evidence" value="ECO:0007669"/>
    <property type="project" value="TreeGrafter"/>
</dbReference>
<keyword evidence="2 8" id="KW-0723">Serine/threonine-protein kinase</keyword>
<protein>
    <submittedName>
        <fullName evidence="11">Glycogen synthase kinase-3 beta</fullName>
    </submittedName>
</protein>
<evidence type="ECO:0000313" key="11">
    <source>
        <dbReference type="RefSeq" id="XP_033235571.1"/>
    </source>
</evidence>
<dbReference type="Proteomes" id="UP000001819">
    <property type="component" value="Chromosome 4"/>
</dbReference>
<evidence type="ECO:0000256" key="7">
    <source>
        <dbReference type="PROSITE-ProRule" id="PRU10141"/>
    </source>
</evidence>
<dbReference type="InterPro" id="IPR000719">
    <property type="entry name" value="Prot_kinase_dom"/>
</dbReference>
<dbReference type="GO" id="GO:0090090">
    <property type="term" value="P:negative regulation of canonical Wnt signaling pathway"/>
    <property type="evidence" value="ECO:0007669"/>
    <property type="project" value="TreeGrafter"/>
</dbReference>
<keyword evidence="3" id="KW-0808">Transferase</keyword>
<dbReference type="ExpressionAtlas" id="A0A6I8VWV6">
    <property type="expression patterns" value="baseline"/>
</dbReference>
<evidence type="ECO:0000256" key="6">
    <source>
        <dbReference type="ARBA" id="ARBA00022840"/>
    </source>
</evidence>
<dbReference type="GO" id="GO:0004674">
    <property type="term" value="F:protein serine/threonine kinase activity"/>
    <property type="evidence" value="ECO:0007669"/>
    <property type="project" value="UniProtKB-KW"/>
</dbReference>
<dbReference type="RefSeq" id="XP_033235571.1">
    <property type="nucleotide sequence ID" value="XM_033379680.1"/>
</dbReference>
<evidence type="ECO:0000256" key="3">
    <source>
        <dbReference type="ARBA" id="ARBA00022679"/>
    </source>
</evidence>
<dbReference type="FunFam" id="1.10.510.10:FF:000624">
    <property type="entry name" value="Mitogen-activated protein kinase"/>
    <property type="match status" value="1"/>
</dbReference>
<dbReference type="GO" id="GO:0030424">
    <property type="term" value="C:axon"/>
    <property type="evidence" value="ECO:0007669"/>
    <property type="project" value="TreeGrafter"/>
</dbReference>
<organism evidence="10 11">
    <name type="scientific">Drosophila pseudoobscura pseudoobscura</name>
    <name type="common">Fruit fly</name>
    <dbReference type="NCBI Taxonomy" id="46245"/>
    <lineage>
        <taxon>Eukaryota</taxon>
        <taxon>Metazoa</taxon>
        <taxon>Ecdysozoa</taxon>
        <taxon>Arthropoda</taxon>
        <taxon>Hexapoda</taxon>
        <taxon>Insecta</taxon>
        <taxon>Pterygota</taxon>
        <taxon>Neoptera</taxon>
        <taxon>Endopterygota</taxon>
        <taxon>Diptera</taxon>
        <taxon>Brachycera</taxon>
        <taxon>Muscomorpha</taxon>
        <taxon>Ephydroidea</taxon>
        <taxon>Drosophilidae</taxon>
        <taxon>Drosophila</taxon>
        <taxon>Sophophora</taxon>
    </lineage>
</organism>
<dbReference type="InterPro" id="IPR050591">
    <property type="entry name" value="GSK-3"/>
</dbReference>
<dbReference type="Gene3D" id="3.30.200.20">
    <property type="entry name" value="Phosphorylase Kinase, domain 1"/>
    <property type="match status" value="1"/>
</dbReference>
<evidence type="ECO:0000256" key="4">
    <source>
        <dbReference type="ARBA" id="ARBA00022741"/>
    </source>
</evidence>
<dbReference type="Pfam" id="PF00069">
    <property type="entry name" value="Pkinase"/>
    <property type="match status" value="1"/>
</dbReference>
<dbReference type="PANTHER" id="PTHR24057:SF18">
    <property type="entry name" value="SERINE_THREONINE-PROTEIN KINASE R03D7.5-RELATED"/>
    <property type="match status" value="1"/>
</dbReference>
<sequence>MGHQYPVTIPSDAELKVLPVADQPGIETEPVIIKFRRSIGHGAFGRVYIGTVNHSRKAMAIKQTCLDTSICYREPEIMNRLQGHCNIRHLHMHTVVPLGDPPQEYMLLVMDYLPMTLAQFIRHSLQRGNGIDLVYIRIFSYQLFRGLAYLHSMGICHRDIKPENLMINDRTMLLQLSDFGSAKCLRANEPSITYICSRFYRAPELYANCQYYNCSVDIWSAGCVLAELFKGEALFSSIHHNEEQLRWMVQLLGTDGLQSAPEIRQMCGFKNRTLPLSRRRTWDKILGRAVPPDLAEVLNRCLVYDPSARIYPLYACAHESYDELRSMEFLDMKMPNGNELPPLFNFSKYELKIHSELWVHLLPLCLYNKYKPNEPKKTMGTFKKYFPVQTKDGTTV</sequence>
<dbReference type="InParanoid" id="A0A6I8VWV6"/>
<comment type="similarity">
    <text evidence="1">Belongs to the protein kinase superfamily. CMGC Ser/Thr protein kinase family. GSK-3 subfamily.</text>
</comment>
<dbReference type="GO" id="GO:0070507">
    <property type="term" value="P:regulation of microtubule cytoskeleton organization"/>
    <property type="evidence" value="ECO:0007669"/>
    <property type="project" value="TreeGrafter"/>
</dbReference>
<dbReference type="GO" id="GO:0005634">
    <property type="term" value="C:nucleus"/>
    <property type="evidence" value="ECO:0007669"/>
    <property type="project" value="TreeGrafter"/>
</dbReference>
<dbReference type="InterPro" id="IPR008271">
    <property type="entry name" value="Ser/Thr_kinase_AS"/>
</dbReference>
<dbReference type="PROSITE" id="PS00107">
    <property type="entry name" value="PROTEIN_KINASE_ATP"/>
    <property type="match status" value="1"/>
</dbReference>
<keyword evidence="5 11" id="KW-0418">Kinase</keyword>
<evidence type="ECO:0000256" key="5">
    <source>
        <dbReference type="ARBA" id="ARBA00022777"/>
    </source>
</evidence>
<dbReference type="KEGG" id="dpo:4816395"/>
<keyword evidence="10" id="KW-1185">Reference proteome</keyword>
<reference evidence="11" key="1">
    <citation type="submission" date="2025-08" db="UniProtKB">
        <authorList>
            <consortium name="RefSeq"/>
        </authorList>
    </citation>
    <scope>IDENTIFICATION</scope>
    <source>
        <strain evidence="11">MV-25-SWS-2005</strain>
        <tissue evidence="11">Whole body</tissue>
    </source>
</reference>